<keyword evidence="2 6" id="KW-0812">Transmembrane</keyword>
<evidence type="ECO:0000256" key="6">
    <source>
        <dbReference type="SAM" id="Phobius"/>
    </source>
</evidence>
<organism evidence="8 9">
    <name type="scientific">Daldinia eschscholtzii</name>
    <dbReference type="NCBI Taxonomy" id="292717"/>
    <lineage>
        <taxon>Eukaryota</taxon>
        <taxon>Fungi</taxon>
        <taxon>Dikarya</taxon>
        <taxon>Ascomycota</taxon>
        <taxon>Pezizomycotina</taxon>
        <taxon>Sordariomycetes</taxon>
        <taxon>Xylariomycetidae</taxon>
        <taxon>Xylariales</taxon>
        <taxon>Hypoxylaceae</taxon>
        <taxon>Daldinia</taxon>
    </lineage>
</organism>
<evidence type="ECO:0000313" key="8">
    <source>
        <dbReference type="EMBL" id="KAK6949808.1"/>
    </source>
</evidence>
<keyword evidence="4 6" id="KW-0472">Membrane</keyword>
<evidence type="ECO:0000256" key="1">
    <source>
        <dbReference type="ARBA" id="ARBA00004141"/>
    </source>
</evidence>
<protein>
    <recommendedName>
        <fullName evidence="7">Rhodopsin domain-containing protein</fullName>
    </recommendedName>
</protein>
<dbReference type="PANTHER" id="PTHR33048:SF57">
    <property type="entry name" value="INTEGRAL MEMBRANE PROTEIN-RELATED"/>
    <property type="match status" value="1"/>
</dbReference>
<evidence type="ECO:0000256" key="5">
    <source>
        <dbReference type="ARBA" id="ARBA00038359"/>
    </source>
</evidence>
<feature type="transmembrane region" description="Helical" evidence="6">
    <location>
        <begin position="82"/>
        <end position="103"/>
    </location>
</feature>
<dbReference type="AlphaFoldDB" id="A0AAX6MAU9"/>
<dbReference type="InterPro" id="IPR052337">
    <property type="entry name" value="SAT4-like"/>
</dbReference>
<keyword evidence="3 6" id="KW-1133">Transmembrane helix</keyword>
<feature type="transmembrane region" description="Helical" evidence="6">
    <location>
        <begin position="43"/>
        <end position="62"/>
    </location>
</feature>
<dbReference type="GO" id="GO:0016020">
    <property type="term" value="C:membrane"/>
    <property type="evidence" value="ECO:0007669"/>
    <property type="project" value="UniProtKB-SubCell"/>
</dbReference>
<dbReference type="InterPro" id="IPR049326">
    <property type="entry name" value="Rhodopsin_dom_fungi"/>
</dbReference>
<comment type="subcellular location">
    <subcellularLocation>
        <location evidence="1">Membrane</location>
        <topology evidence="1">Multi-pass membrane protein</topology>
    </subcellularLocation>
</comment>
<dbReference type="Proteomes" id="UP001369815">
    <property type="component" value="Unassembled WGS sequence"/>
</dbReference>
<dbReference type="EMBL" id="JBANMG010000008">
    <property type="protein sequence ID" value="KAK6949808.1"/>
    <property type="molecule type" value="Genomic_DNA"/>
</dbReference>
<proteinExistence type="inferred from homology"/>
<dbReference type="PANTHER" id="PTHR33048">
    <property type="entry name" value="PTH11-LIKE INTEGRAL MEMBRANE PROTEIN (AFU_ORTHOLOGUE AFUA_5G11245)"/>
    <property type="match status" value="1"/>
</dbReference>
<evidence type="ECO:0000259" key="7">
    <source>
        <dbReference type="Pfam" id="PF20684"/>
    </source>
</evidence>
<dbReference type="Pfam" id="PF20684">
    <property type="entry name" value="Fung_rhodopsin"/>
    <property type="match status" value="1"/>
</dbReference>
<sequence>MTFIYPIETSDQKAVVACGIVFSFLAVLSVILRVLARHRANRVLDWSDFFVIAACPFLPFAYNWDRTIEGGVCGNPTVSWAATGVLNMISDLIILIMPMPYLLRLELAWEKRLRLAAIFSILVLPCIVSIVRITEMVKMDFSDLTFSSPHTLLLSSLEPCLGVMAACAMTMRPLFGGRYSPDGTADFNAAPIVPLAKKNSSRRFQPLNENTSETRLRPEEVGYQASIAKSPEPFKGFGSLGELGLEMGAISIRHEWIVKEEPRPRSSDTEKDKNLK</sequence>
<evidence type="ECO:0000256" key="2">
    <source>
        <dbReference type="ARBA" id="ARBA00022692"/>
    </source>
</evidence>
<evidence type="ECO:0000256" key="3">
    <source>
        <dbReference type="ARBA" id="ARBA00022989"/>
    </source>
</evidence>
<name>A0AAX6MAU9_9PEZI</name>
<accession>A0AAX6MAU9</accession>
<feature type="transmembrane region" description="Helical" evidence="6">
    <location>
        <begin position="115"/>
        <end position="133"/>
    </location>
</feature>
<gene>
    <name evidence="8" type="ORF">Daesc_008129</name>
</gene>
<evidence type="ECO:0000256" key="4">
    <source>
        <dbReference type="ARBA" id="ARBA00023136"/>
    </source>
</evidence>
<keyword evidence="9" id="KW-1185">Reference proteome</keyword>
<evidence type="ECO:0000313" key="9">
    <source>
        <dbReference type="Proteomes" id="UP001369815"/>
    </source>
</evidence>
<reference evidence="8 9" key="1">
    <citation type="journal article" date="2024" name="Front Chem Biol">
        <title>Unveiling the potential of Daldinia eschscholtzii MFLUCC 19-0629 through bioactivity and bioinformatics studies for enhanced sustainable agriculture production.</title>
        <authorList>
            <person name="Brooks S."/>
            <person name="Weaver J.A."/>
            <person name="Klomchit A."/>
            <person name="Alharthi S.A."/>
            <person name="Onlamun T."/>
            <person name="Nurani R."/>
            <person name="Vong T.K."/>
            <person name="Alberti F."/>
            <person name="Greco C."/>
        </authorList>
    </citation>
    <scope>NUCLEOTIDE SEQUENCE [LARGE SCALE GENOMIC DNA]</scope>
    <source>
        <strain evidence="8">MFLUCC 19-0629</strain>
    </source>
</reference>
<comment type="caution">
    <text evidence="8">The sequence shown here is derived from an EMBL/GenBank/DDBJ whole genome shotgun (WGS) entry which is preliminary data.</text>
</comment>
<feature type="transmembrane region" description="Helical" evidence="6">
    <location>
        <begin position="14"/>
        <end position="36"/>
    </location>
</feature>
<feature type="domain" description="Rhodopsin" evidence="7">
    <location>
        <begin position="53"/>
        <end position="175"/>
    </location>
</feature>
<comment type="similarity">
    <text evidence="5">Belongs to the SAT4 family.</text>
</comment>